<sequence>MKTLKILTLAIFTLMITSCSKSDDTVESETVIPPTTQELLQSGVWHIASKSGEITTQCLTQSYIKFVDEDTMLNEFFDTSGGICESTGLDIHQYNKIGNVININTPGDPVTLTIISITETELNIVVDESGGVVYTINFIKQ</sequence>
<evidence type="ECO:0000313" key="3">
    <source>
        <dbReference type="EMBL" id="RMA57174.1"/>
    </source>
</evidence>
<dbReference type="PROSITE" id="PS51257">
    <property type="entry name" value="PROKAR_LIPOPROTEIN"/>
    <property type="match status" value="1"/>
</dbReference>
<accession>A0A3L9Y9X7</accession>
<evidence type="ECO:0000313" key="4">
    <source>
        <dbReference type="Proteomes" id="UP000271339"/>
    </source>
</evidence>
<dbReference type="Pfam" id="PF13648">
    <property type="entry name" value="Lipocalin_4"/>
    <property type="match status" value="1"/>
</dbReference>
<comment type="caution">
    <text evidence="3">The sequence shown here is derived from an EMBL/GenBank/DDBJ whole genome shotgun (WGS) entry which is preliminary data.</text>
</comment>
<keyword evidence="4" id="KW-1185">Reference proteome</keyword>
<proteinExistence type="predicted"/>
<dbReference type="EMBL" id="REFC01000015">
    <property type="protein sequence ID" value="RMA57174.1"/>
    <property type="molecule type" value="Genomic_DNA"/>
</dbReference>
<evidence type="ECO:0000256" key="1">
    <source>
        <dbReference type="SAM" id="SignalP"/>
    </source>
</evidence>
<dbReference type="AlphaFoldDB" id="A0A3L9Y9X7"/>
<reference evidence="3 4" key="1">
    <citation type="submission" date="2018-10" db="EMBL/GenBank/DDBJ databases">
        <title>Genomic Encyclopedia of Archaeal and Bacterial Type Strains, Phase II (KMG-II): from individual species to whole genera.</title>
        <authorList>
            <person name="Goeker M."/>
        </authorList>
    </citation>
    <scope>NUCLEOTIDE SEQUENCE [LARGE SCALE GENOMIC DNA]</scope>
    <source>
        <strain evidence="3 4">DSM 23424</strain>
    </source>
</reference>
<name>A0A3L9Y9X7_9FLAO</name>
<feature type="signal peptide" evidence="1">
    <location>
        <begin position="1"/>
        <end position="22"/>
    </location>
</feature>
<keyword evidence="1" id="KW-0732">Signal</keyword>
<dbReference type="OrthoDB" id="1446884at2"/>
<gene>
    <name evidence="3" type="ORF">BXY75_3061</name>
</gene>
<protein>
    <submittedName>
        <fullName evidence="3">Lipocalin-like protein</fullName>
    </submittedName>
</protein>
<feature type="domain" description="Lipocalin-like" evidence="2">
    <location>
        <begin position="43"/>
        <end position="124"/>
    </location>
</feature>
<dbReference type="Proteomes" id="UP000271339">
    <property type="component" value="Unassembled WGS sequence"/>
</dbReference>
<dbReference type="RefSeq" id="WP_121908592.1">
    <property type="nucleotide sequence ID" value="NZ_REFC01000015.1"/>
</dbReference>
<organism evidence="3 4">
    <name type="scientific">Ulvibacter antarcticus</name>
    <dbReference type="NCBI Taxonomy" id="442714"/>
    <lineage>
        <taxon>Bacteria</taxon>
        <taxon>Pseudomonadati</taxon>
        <taxon>Bacteroidota</taxon>
        <taxon>Flavobacteriia</taxon>
        <taxon>Flavobacteriales</taxon>
        <taxon>Flavobacteriaceae</taxon>
        <taxon>Ulvibacter</taxon>
    </lineage>
</organism>
<evidence type="ECO:0000259" key="2">
    <source>
        <dbReference type="Pfam" id="PF13648"/>
    </source>
</evidence>
<dbReference type="InterPro" id="IPR024311">
    <property type="entry name" value="Lipocalin-like"/>
</dbReference>
<feature type="chain" id="PRO_5017952625" evidence="1">
    <location>
        <begin position="23"/>
        <end position="141"/>
    </location>
</feature>